<reference evidence="3 4" key="1">
    <citation type="journal article" date="2023" name="Elife">
        <title>Identification of key yeast species and microbe-microbe interactions impacting larval growth of Drosophila in the wild.</title>
        <authorList>
            <person name="Mure A."/>
            <person name="Sugiura Y."/>
            <person name="Maeda R."/>
            <person name="Honda K."/>
            <person name="Sakurai N."/>
            <person name="Takahashi Y."/>
            <person name="Watada M."/>
            <person name="Katoh T."/>
            <person name="Gotoh A."/>
            <person name="Gotoh Y."/>
            <person name="Taniguchi I."/>
            <person name="Nakamura K."/>
            <person name="Hayashi T."/>
            <person name="Katayama T."/>
            <person name="Uemura T."/>
            <person name="Hattori Y."/>
        </authorList>
    </citation>
    <scope>NUCLEOTIDE SEQUENCE [LARGE SCALE GENOMIC DNA]</scope>
    <source>
        <strain evidence="3 4">PK-24</strain>
    </source>
</reference>
<dbReference type="InterPro" id="IPR023696">
    <property type="entry name" value="Ureohydrolase_dom_sf"/>
</dbReference>
<dbReference type="PROSITE" id="PS51409">
    <property type="entry name" value="ARGINASE_2"/>
    <property type="match status" value="1"/>
</dbReference>
<dbReference type="InterPro" id="IPR006035">
    <property type="entry name" value="Ureohydrolase"/>
</dbReference>
<organism evidence="3 4">
    <name type="scientific">Pichia kluyveri</name>
    <name type="common">Yeast</name>
    <dbReference type="NCBI Taxonomy" id="36015"/>
    <lineage>
        <taxon>Eukaryota</taxon>
        <taxon>Fungi</taxon>
        <taxon>Dikarya</taxon>
        <taxon>Ascomycota</taxon>
        <taxon>Saccharomycotina</taxon>
        <taxon>Pichiomycetes</taxon>
        <taxon>Pichiales</taxon>
        <taxon>Pichiaceae</taxon>
        <taxon>Pichia</taxon>
    </lineage>
</organism>
<accession>A0AAV5QYA0</accession>
<evidence type="ECO:0008006" key="5">
    <source>
        <dbReference type="Google" id="ProtNLM"/>
    </source>
</evidence>
<keyword evidence="4" id="KW-1185">Reference proteome</keyword>
<dbReference type="GO" id="GO:0046872">
    <property type="term" value="F:metal ion binding"/>
    <property type="evidence" value="ECO:0007669"/>
    <property type="project" value="InterPro"/>
</dbReference>
<dbReference type="EMBL" id="BTGB01000001">
    <property type="protein sequence ID" value="GMM44266.1"/>
    <property type="molecule type" value="Genomic_DNA"/>
</dbReference>
<feature type="signal peptide" evidence="2">
    <location>
        <begin position="1"/>
        <end position="18"/>
    </location>
</feature>
<evidence type="ECO:0000256" key="1">
    <source>
        <dbReference type="PROSITE-ProRule" id="PRU00742"/>
    </source>
</evidence>
<protein>
    <recommendedName>
        <fullName evidence="5">Agmatinase</fullName>
    </recommendedName>
</protein>
<dbReference type="Proteomes" id="UP001378960">
    <property type="component" value="Unassembled WGS sequence"/>
</dbReference>
<evidence type="ECO:0000256" key="2">
    <source>
        <dbReference type="SAM" id="SignalP"/>
    </source>
</evidence>
<dbReference type="SUPFAM" id="SSF52768">
    <property type="entry name" value="Arginase/deacetylase"/>
    <property type="match status" value="1"/>
</dbReference>
<name>A0AAV5QYA0_PICKL</name>
<gene>
    <name evidence="3" type="ORF">DAPK24_008410</name>
</gene>
<dbReference type="PANTHER" id="PTHR11358:SF28">
    <property type="entry name" value="HYPOTHETICAL ARGINASE FAMILY PROTEIN (EUROFUNG)"/>
    <property type="match status" value="1"/>
</dbReference>
<dbReference type="CDD" id="cd11592">
    <property type="entry name" value="Agmatinase_PAH"/>
    <property type="match status" value="1"/>
</dbReference>
<dbReference type="GO" id="GO:0008783">
    <property type="term" value="F:agmatinase activity"/>
    <property type="evidence" value="ECO:0007669"/>
    <property type="project" value="TreeGrafter"/>
</dbReference>
<feature type="chain" id="PRO_5043876421" description="Agmatinase" evidence="2">
    <location>
        <begin position="19"/>
        <end position="448"/>
    </location>
</feature>
<dbReference type="AlphaFoldDB" id="A0AAV5QYA0"/>
<proteinExistence type="inferred from homology"/>
<dbReference type="PANTHER" id="PTHR11358">
    <property type="entry name" value="ARGINASE/AGMATINASE"/>
    <property type="match status" value="1"/>
</dbReference>
<evidence type="ECO:0000313" key="4">
    <source>
        <dbReference type="Proteomes" id="UP001378960"/>
    </source>
</evidence>
<dbReference type="GO" id="GO:0033389">
    <property type="term" value="P:putrescine biosynthetic process from arginine, via agmatine"/>
    <property type="evidence" value="ECO:0007669"/>
    <property type="project" value="TreeGrafter"/>
</dbReference>
<comment type="caution">
    <text evidence="3">The sequence shown here is derived from an EMBL/GenBank/DDBJ whole genome shotgun (WGS) entry which is preliminary data.</text>
</comment>
<sequence length="448" mass="49107">MKFQASVLLLLVANLTNGHILPQQYLELVETPDNTVIEANIPNSLMDTVFGDLINTESVIQTKSDKLASGELSYDEVGTLKTTNYHSYYESKKINFPDKDDVSDIVSDTNLYSGIVSFAHLPIKQCFENLDEEIDIAIVGAPFDSGVSYTPGTRFGPNGIRQGSRRLFGGISPIRGNSKDSKLYRLPIYNTGLKLVDCGDVPMIPFDARVALDQLYRGQHAIHKHKTSSNSTNFDRTRVVTLGGDHTVSLMNIKSAYETFKNSNDDGLAIIHFDSHIDTWDPKVLGGGITEYASLNHGTFLHYAAEAGYVSHNHSVHVGIRAPYISDYDEKHDKECGFQTITSKDVDTLTPRGVGRKIKEIVGDRPVYLTFDLDTFDAGMINSGTLEAGGLNSREIMTILDELEGIKLVGCDIVEVSTPPNSIGNDITGLLAAQVIDELIGLMVVSEL</sequence>
<evidence type="ECO:0000313" key="3">
    <source>
        <dbReference type="EMBL" id="GMM44266.1"/>
    </source>
</evidence>
<dbReference type="Pfam" id="PF00491">
    <property type="entry name" value="Arginase"/>
    <property type="match status" value="1"/>
</dbReference>
<dbReference type="Gene3D" id="3.40.800.10">
    <property type="entry name" value="Ureohydrolase domain"/>
    <property type="match status" value="1"/>
</dbReference>
<keyword evidence="2" id="KW-0732">Signal</keyword>
<comment type="similarity">
    <text evidence="1">Belongs to the arginase family.</text>
</comment>